<proteinExistence type="predicted"/>
<name>A0ACC2QHR7_9NEOP</name>
<organism evidence="1 2">
    <name type="scientific">Mythimna loreyi</name>
    <dbReference type="NCBI Taxonomy" id="667449"/>
    <lineage>
        <taxon>Eukaryota</taxon>
        <taxon>Metazoa</taxon>
        <taxon>Ecdysozoa</taxon>
        <taxon>Arthropoda</taxon>
        <taxon>Hexapoda</taxon>
        <taxon>Insecta</taxon>
        <taxon>Pterygota</taxon>
        <taxon>Neoptera</taxon>
        <taxon>Endopterygota</taxon>
        <taxon>Lepidoptera</taxon>
        <taxon>Glossata</taxon>
        <taxon>Ditrysia</taxon>
        <taxon>Noctuoidea</taxon>
        <taxon>Noctuidae</taxon>
        <taxon>Noctuinae</taxon>
        <taxon>Hadenini</taxon>
        <taxon>Mythimna</taxon>
    </lineage>
</organism>
<dbReference type="Proteomes" id="UP001231649">
    <property type="component" value="Chromosome 18"/>
</dbReference>
<accession>A0ACC2QHR7</accession>
<sequence length="256" mass="29299">MADAVNVVFPRKLVKEFITLYQNQPCLWDKHCISYKMKHKRHEAITKLTQLVQEYDPSATRVHVLRKIESLRACVRREHKRVQRSKMLAENEADIYTPHLWYYDLFSFMFQTDEMNAEYDKSKEGTSSSPASVEESDPEEEQEESPDNDDASFDGNIEDSYSSAAFSISSNIVEVPESTCGPTPSKRFLDEDKNKRHCTEVDDEYDAIGVNVAAKLRNLPGNMRILAEKLINDVLFQAQTNGLSNATFISTPDPFK</sequence>
<gene>
    <name evidence="1" type="ORF">PYW08_005481</name>
</gene>
<evidence type="ECO:0000313" key="1">
    <source>
        <dbReference type="EMBL" id="KAJ8717082.1"/>
    </source>
</evidence>
<protein>
    <submittedName>
        <fullName evidence="1">Uncharacterized protein</fullName>
    </submittedName>
</protein>
<evidence type="ECO:0000313" key="2">
    <source>
        <dbReference type="Proteomes" id="UP001231649"/>
    </source>
</evidence>
<keyword evidence="2" id="KW-1185">Reference proteome</keyword>
<comment type="caution">
    <text evidence="1">The sequence shown here is derived from an EMBL/GenBank/DDBJ whole genome shotgun (WGS) entry which is preliminary data.</text>
</comment>
<reference evidence="1" key="1">
    <citation type="submission" date="2023-03" db="EMBL/GenBank/DDBJ databases">
        <title>Chromosome-level genomes of two armyworms, Mythimna separata and Mythimna loreyi, provide insights into the biosynthesis and reception of sex pheromones.</title>
        <authorList>
            <person name="Zhao H."/>
        </authorList>
    </citation>
    <scope>NUCLEOTIDE SEQUENCE</scope>
    <source>
        <strain evidence="1">BeijingLab</strain>
    </source>
</reference>
<dbReference type="EMBL" id="CM056794">
    <property type="protein sequence ID" value="KAJ8717082.1"/>
    <property type="molecule type" value="Genomic_DNA"/>
</dbReference>